<feature type="binding site" evidence="1">
    <location>
        <position position="52"/>
    </location>
    <ligand>
        <name>Mg(2+)</name>
        <dbReference type="ChEBI" id="CHEBI:18420"/>
        <label>1</label>
    </ligand>
</feature>
<feature type="binding site" evidence="1">
    <location>
        <position position="53"/>
    </location>
    <ligand>
        <name>Mg(2+)</name>
        <dbReference type="ChEBI" id="CHEBI:18420"/>
        <label>1</label>
    </ligand>
</feature>
<dbReference type="OrthoDB" id="9798107at2"/>
<accession>A0A1W2D342</accession>
<protein>
    <submittedName>
        <fullName evidence="2">ADP-ribosylglycohydrolase</fullName>
    </submittedName>
</protein>
<feature type="binding site" evidence="1">
    <location>
        <position position="260"/>
    </location>
    <ligand>
        <name>Mg(2+)</name>
        <dbReference type="ChEBI" id="CHEBI:18420"/>
        <label>1</label>
    </ligand>
</feature>
<gene>
    <name evidence="2" type="ORF">SAMN04488500_11334</name>
</gene>
<organism evidence="2 3">
    <name type="scientific">Sporomusa malonica</name>
    <dbReference type="NCBI Taxonomy" id="112901"/>
    <lineage>
        <taxon>Bacteria</taxon>
        <taxon>Bacillati</taxon>
        <taxon>Bacillota</taxon>
        <taxon>Negativicutes</taxon>
        <taxon>Selenomonadales</taxon>
        <taxon>Sporomusaceae</taxon>
        <taxon>Sporomusa</taxon>
    </lineage>
</organism>
<dbReference type="InterPro" id="IPR036705">
    <property type="entry name" value="Ribosyl_crysJ1_sf"/>
</dbReference>
<dbReference type="PANTHER" id="PTHR16222">
    <property type="entry name" value="ADP-RIBOSYLGLYCOHYDROLASE"/>
    <property type="match status" value="1"/>
</dbReference>
<sequence>MAQDRYRGALLGLAICDALGMPLEFKTPGSFTPVTGLIGGGPFNLKPGEWTDDTSMALCLADSLISCQGFNPADQMDRYVRWYKEGYLSSTGTCFDIGNTVRSALDTYGRTSQPYAGSNDPRTAGNGSIMRLAPIPLAFAANPALAIDLAAASSRTTHAAAEAVDACRYLAALIIGSLSGLDKASLLSDSYSPLSTSWNPPLAGKISDIAAGSFKYSNPPAIRGTGYVADSLEAALWAFYHSDNFRQGALLAVNLGEDADTTGAVYGQLAGAYYGKAAIPSEWLAMLYRREYIEETADNLLKITLNN</sequence>
<feature type="binding site" evidence="1">
    <location>
        <position position="258"/>
    </location>
    <ligand>
        <name>Mg(2+)</name>
        <dbReference type="ChEBI" id="CHEBI:18420"/>
        <label>1</label>
    </ligand>
</feature>
<dbReference type="InterPro" id="IPR050792">
    <property type="entry name" value="ADP-ribosylglycohydrolase"/>
</dbReference>
<feature type="binding site" evidence="1">
    <location>
        <position position="261"/>
    </location>
    <ligand>
        <name>Mg(2+)</name>
        <dbReference type="ChEBI" id="CHEBI:18420"/>
        <label>1</label>
    </ligand>
</feature>
<dbReference type="PANTHER" id="PTHR16222:SF12">
    <property type="entry name" value="ADP-RIBOSYLGLYCOHYDROLASE-RELATED"/>
    <property type="match status" value="1"/>
</dbReference>
<name>A0A1W2D342_9FIRM</name>
<evidence type="ECO:0000256" key="1">
    <source>
        <dbReference type="PIRSR" id="PIRSR605502-1"/>
    </source>
</evidence>
<keyword evidence="3" id="KW-1185">Reference proteome</keyword>
<dbReference type="GO" id="GO:0016787">
    <property type="term" value="F:hydrolase activity"/>
    <property type="evidence" value="ECO:0007669"/>
    <property type="project" value="UniProtKB-KW"/>
</dbReference>
<dbReference type="Proteomes" id="UP000192738">
    <property type="component" value="Unassembled WGS sequence"/>
</dbReference>
<dbReference type="GO" id="GO:0046872">
    <property type="term" value="F:metal ion binding"/>
    <property type="evidence" value="ECO:0007669"/>
    <property type="project" value="UniProtKB-KW"/>
</dbReference>
<dbReference type="RefSeq" id="WP_084576673.1">
    <property type="nucleotide sequence ID" value="NZ_CP155572.1"/>
</dbReference>
<reference evidence="2 3" key="1">
    <citation type="submission" date="2017-04" db="EMBL/GenBank/DDBJ databases">
        <authorList>
            <person name="Afonso C.L."/>
            <person name="Miller P.J."/>
            <person name="Scott M.A."/>
            <person name="Spackman E."/>
            <person name="Goraichik I."/>
            <person name="Dimitrov K.M."/>
            <person name="Suarez D.L."/>
            <person name="Swayne D.E."/>
        </authorList>
    </citation>
    <scope>NUCLEOTIDE SEQUENCE [LARGE SCALE GENOMIC DNA]</scope>
    <source>
        <strain evidence="2 3">DSM 5090</strain>
    </source>
</reference>
<dbReference type="InterPro" id="IPR005502">
    <property type="entry name" value="Ribosyl_crysJ1"/>
</dbReference>
<dbReference type="Pfam" id="PF03747">
    <property type="entry name" value="ADP_ribosyl_GH"/>
    <property type="match status" value="1"/>
</dbReference>
<dbReference type="SUPFAM" id="SSF101478">
    <property type="entry name" value="ADP-ribosylglycohydrolase"/>
    <property type="match status" value="1"/>
</dbReference>
<dbReference type="AlphaFoldDB" id="A0A1W2D342"/>
<keyword evidence="1" id="KW-0460">Magnesium</keyword>
<evidence type="ECO:0000313" key="2">
    <source>
        <dbReference type="EMBL" id="SMC91482.1"/>
    </source>
</evidence>
<evidence type="ECO:0000313" key="3">
    <source>
        <dbReference type="Proteomes" id="UP000192738"/>
    </source>
</evidence>
<dbReference type="Gene3D" id="1.10.4080.10">
    <property type="entry name" value="ADP-ribosylation/Crystallin J1"/>
    <property type="match status" value="1"/>
</dbReference>
<dbReference type="STRING" id="112901.SAMN04488500_11334"/>
<feature type="binding site" evidence="1">
    <location>
        <position position="51"/>
    </location>
    <ligand>
        <name>Mg(2+)</name>
        <dbReference type="ChEBI" id="CHEBI:18420"/>
        <label>1</label>
    </ligand>
</feature>
<proteinExistence type="predicted"/>
<keyword evidence="2" id="KW-0378">Hydrolase</keyword>
<comment type="cofactor">
    <cofactor evidence="1">
        <name>Mg(2+)</name>
        <dbReference type="ChEBI" id="CHEBI:18420"/>
    </cofactor>
    <text evidence="1">Binds 2 magnesium ions per subunit.</text>
</comment>
<dbReference type="EMBL" id="FWXI01000013">
    <property type="protein sequence ID" value="SMC91482.1"/>
    <property type="molecule type" value="Genomic_DNA"/>
</dbReference>
<keyword evidence="1" id="KW-0479">Metal-binding</keyword>